<keyword evidence="4" id="KW-1185">Reference proteome</keyword>
<organism evidence="3 4">
    <name type="scientific">Hirschia litorea</name>
    <dbReference type="NCBI Taxonomy" id="1199156"/>
    <lineage>
        <taxon>Bacteria</taxon>
        <taxon>Pseudomonadati</taxon>
        <taxon>Pseudomonadota</taxon>
        <taxon>Alphaproteobacteria</taxon>
        <taxon>Hyphomonadales</taxon>
        <taxon>Hyphomonadaceae</taxon>
        <taxon>Hirschia</taxon>
    </lineage>
</organism>
<proteinExistence type="inferred from homology"/>
<protein>
    <recommendedName>
        <fullName evidence="2">UPF0235 protein ACFQS8_13110</fullName>
    </recommendedName>
</protein>
<evidence type="ECO:0000256" key="2">
    <source>
        <dbReference type="HAMAP-Rule" id="MF_00634"/>
    </source>
</evidence>
<dbReference type="SUPFAM" id="SSF69786">
    <property type="entry name" value="YggU-like"/>
    <property type="match status" value="1"/>
</dbReference>
<accession>A0ABW2INP2</accession>
<dbReference type="NCBIfam" id="TIGR00251">
    <property type="entry name" value="DUF167 family protein"/>
    <property type="match status" value="1"/>
</dbReference>
<gene>
    <name evidence="3" type="ORF">ACFQS8_13110</name>
</gene>
<reference evidence="4" key="1">
    <citation type="journal article" date="2019" name="Int. J. Syst. Evol. Microbiol.">
        <title>The Global Catalogue of Microorganisms (GCM) 10K type strain sequencing project: providing services to taxonomists for standard genome sequencing and annotation.</title>
        <authorList>
            <consortium name="The Broad Institute Genomics Platform"/>
            <consortium name="The Broad Institute Genome Sequencing Center for Infectious Disease"/>
            <person name="Wu L."/>
            <person name="Ma J."/>
        </authorList>
    </citation>
    <scope>NUCLEOTIDE SEQUENCE [LARGE SCALE GENOMIC DNA]</scope>
    <source>
        <strain evidence="4">CCUG 51308</strain>
    </source>
</reference>
<dbReference type="InterPro" id="IPR036591">
    <property type="entry name" value="YggU-like_sf"/>
</dbReference>
<dbReference type="Proteomes" id="UP001596492">
    <property type="component" value="Unassembled WGS sequence"/>
</dbReference>
<dbReference type="PANTHER" id="PTHR13420:SF7">
    <property type="entry name" value="UPF0235 PROTEIN C15ORF40"/>
    <property type="match status" value="1"/>
</dbReference>
<evidence type="ECO:0000256" key="1">
    <source>
        <dbReference type="ARBA" id="ARBA00010364"/>
    </source>
</evidence>
<name>A0ABW2INP2_9PROT</name>
<dbReference type="InterPro" id="IPR003746">
    <property type="entry name" value="DUF167"/>
</dbReference>
<sequence length="110" mass="11885">MSVFWKISGDDLEIIVRATPNASKDAVEPPEQDSAGRTHLKVRVRAIPDKGKANKAVEKLLATHFKMPKSHVSVVKGSTDRLKTIRISGGAHLSAQLEHTYGGANGCIKN</sequence>
<dbReference type="SMART" id="SM01152">
    <property type="entry name" value="DUF167"/>
    <property type="match status" value="1"/>
</dbReference>
<comment type="caution">
    <text evidence="3">The sequence shown here is derived from an EMBL/GenBank/DDBJ whole genome shotgun (WGS) entry which is preliminary data.</text>
</comment>
<dbReference type="PANTHER" id="PTHR13420">
    <property type="entry name" value="UPF0235 PROTEIN C15ORF40"/>
    <property type="match status" value="1"/>
</dbReference>
<dbReference type="Pfam" id="PF02594">
    <property type="entry name" value="DUF167"/>
    <property type="match status" value="1"/>
</dbReference>
<comment type="similarity">
    <text evidence="1 2">Belongs to the UPF0235 family.</text>
</comment>
<evidence type="ECO:0000313" key="4">
    <source>
        <dbReference type="Proteomes" id="UP001596492"/>
    </source>
</evidence>
<dbReference type="HAMAP" id="MF_00634">
    <property type="entry name" value="UPF0235"/>
    <property type="match status" value="1"/>
</dbReference>
<dbReference type="EMBL" id="JBHTBR010000005">
    <property type="protein sequence ID" value="MFC7292564.1"/>
    <property type="molecule type" value="Genomic_DNA"/>
</dbReference>
<dbReference type="Gene3D" id="3.30.1200.10">
    <property type="entry name" value="YggU-like"/>
    <property type="match status" value="1"/>
</dbReference>
<dbReference type="RefSeq" id="WP_382168095.1">
    <property type="nucleotide sequence ID" value="NZ_JBHTBR010000005.1"/>
</dbReference>
<evidence type="ECO:0000313" key="3">
    <source>
        <dbReference type="EMBL" id="MFC7292564.1"/>
    </source>
</evidence>